<reference evidence="1 2" key="1">
    <citation type="journal article" date="2015" name="Nature">
        <title>rRNA introns, odd ribosomes, and small enigmatic genomes across a large radiation of phyla.</title>
        <authorList>
            <person name="Brown C.T."/>
            <person name="Hug L.A."/>
            <person name="Thomas B.C."/>
            <person name="Sharon I."/>
            <person name="Castelle C.J."/>
            <person name="Singh A."/>
            <person name="Wilkins M.J."/>
            <person name="Williams K.H."/>
            <person name="Banfield J.F."/>
        </authorList>
    </citation>
    <scope>NUCLEOTIDE SEQUENCE [LARGE SCALE GENOMIC DNA]</scope>
</reference>
<gene>
    <name evidence="1" type="ORF">US99_C0026G0004</name>
</gene>
<dbReference type="AlphaFoldDB" id="A0A0G0MXA4"/>
<evidence type="ECO:0000313" key="1">
    <source>
        <dbReference type="EMBL" id="KKQ78289.1"/>
    </source>
</evidence>
<name>A0A0G0MXA4_9BACT</name>
<comment type="caution">
    <text evidence="1">The sequence shown here is derived from an EMBL/GenBank/DDBJ whole genome shotgun (WGS) entry which is preliminary data.</text>
</comment>
<proteinExistence type="predicted"/>
<protein>
    <submittedName>
        <fullName evidence="1">Uncharacterized protein</fullName>
    </submittedName>
</protein>
<organism evidence="1 2">
    <name type="scientific">Candidatus Daviesbacteria bacterium GW2011_GWF2_38_6</name>
    <dbReference type="NCBI Taxonomy" id="1618432"/>
    <lineage>
        <taxon>Bacteria</taxon>
        <taxon>Candidatus Daviesiibacteriota</taxon>
    </lineage>
</organism>
<sequence>MQTVRTTIRIRKDLIDQSRLLAFQRDASLQDVINETLALGFGQISDLDIQQDAMARIDSFREGLKGKKFNTKRLVEENKKELVRRTDKLLRNF</sequence>
<evidence type="ECO:0000313" key="2">
    <source>
        <dbReference type="Proteomes" id="UP000034324"/>
    </source>
</evidence>
<dbReference type="EMBL" id="LBVC01000026">
    <property type="protein sequence ID" value="KKQ78289.1"/>
    <property type="molecule type" value="Genomic_DNA"/>
</dbReference>
<accession>A0A0G0MXA4</accession>
<dbReference type="Proteomes" id="UP000034324">
    <property type="component" value="Unassembled WGS sequence"/>
</dbReference>